<evidence type="ECO:0000313" key="3">
    <source>
        <dbReference type="Proteomes" id="UP001165289"/>
    </source>
</evidence>
<dbReference type="AlphaFoldDB" id="A0AAV7KB45"/>
<reference evidence="2 3" key="1">
    <citation type="journal article" date="2023" name="BMC Biol.">
        <title>The compact genome of the sponge Oopsacas minuta (Hexactinellida) is lacking key metazoan core genes.</title>
        <authorList>
            <person name="Santini S."/>
            <person name="Schenkelaars Q."/>
            <person name="Jourda C."/>
            <person name="Duchesne M."/>
            <person name="Belahbib H."/>
            <person name="Rocher C."/>
            <person name="Selva M."/>
            <person name="Riesgo A."/>
            <person name="Vervoort M."/>
            <person name="Leys S.P."/>
            <person name="Kodjabachian L."/>
            <person name="Le Bivic A."/>
            <person name="Borchiellini C."/>
            <person name="Claverie J.M."/>
            <person name="Renard E."/>
        </authorList>
    </citation>
    <scope>NUCLEOTIDE SEQUENCE [LARGE SCALE GENOMIC DNA]</scope>
    <source>
        <strain evidence="2">SPO-2</strain>
    </source>
</reference>
<dbReference type="EMBL" id="JAKMXF010000110">
    <property type="protein sequence ID" value="KAI6658095.1"/>
    <property type="molecule type" value="Genomic_DNA"/>
</dbReference>
<comment type="caution">
    <text evidence="2">The sequence shown here is derived from an EMBL/GenBank/DDBJ whole genome shotgun (WGS) entry which is preliminary data.</text>
</comment>
<organism evidence="2 3">
    <name type="scientific">Oopsacas minuta</name>
    <dbReference type="NCBI Taxonomy" id="111878"/>
    <lineage>
        <taxon>Eukaryota</taxon>
        <taxon>Metazoa</taxon>
        <taxon>Porifera</taxon>
        <taxon>Hexactinellida</taxon>
        <taxon>Hexasterophora</taxon>
        <taxon>Lyssacinosida</taxon>
        <taxon>Leucopsacidae</taxon>
        <taxon>Oopsacas</taxon>
    </lineage>
</organism>
<protein>
    <submittedName>
        <fullName evidence="2">Uncharacterized protein</fullName>
    </submittedName>
</protein>
<accession>A0AAV7KB45</accession>
<sequence length="210" mass="23859">MASWVPGPDGLSLVELPTEAEPLTTVTIFQQARDTIDTDINEIIECLNNKRKQLFEEITNLENEYTRKQQQTQKEIQKLTNLITHTEEALGENNLLEIQNKLIGDIRQEIEKINLEIEQEPNYNIEVKWKQYSKGIAFLIINDYVIEKVSQEAPSTGQGIIPLSDDQYFESTNSHDDLLVVSSPAFDLPSLTPGIELTPAIQPAIFYTLN</sequence>
<feature type="coiled-coil region" evidence="1">
    <location>
        <begin position="44"/>
        <end position="89"/>
    </location>
</feature>
<dbReference type="Proteomes" id="UP001165289">
    <property type="component" value="Unassembled WGS sequence"/>
</dbReference>
<name>A0AAV7KB45_9METZ</name>
<keyword evidence="1" id="KW-0175">Coiled coil</keyword>
<keyword evidence="3" id="KW-1185">Reference proteome</keyword>
<evidence type="ECO:0000313" key="2">
    <source>
        <dbReference type="EMBL" id="KAI6658095.1"/>
    </source>
</evidence>
<proteinExistence type="predicted"/>
<gene>
    <name evidence="2" type="ORF">LOD99_15808</name>
</gene>
<evidence type="ECO:0000256" key="1">
    <source>
        <dbReference type="SAM" id="Coils"/>
    </source>
</evidence>